<dbReference type="PANTHER" id="PTHR28620">
    <property type="entry name" value="CENTROMERE PROTEIN V"/>
    <property type="match status" value="1"/>
</dbReference>
<name>A0A319CSZ4_9EURO</name>
<dbReference type="VEuPathDB" id="FungiDB:BO71DRAFT_393121"/>
<dbReference type="PANTHER" id="PTHR28620:SF1">
    <property type="entry name" value="CENP-V_GFA DOMAIN-CONTAINING PROTEIN"/>
    <property type="match status" value="1"/>
</dbReference>
<dbReference type="SUPFAM" id="SSF51316">
    <property type="entry name" value="Mss4-like"/>
    <property type="match status" value="2"/>
</dbReference>
<reference evidence="5 6" key="1">
    <citation type="submission" date="2018-02" db="EMBL/GenBank/DDBJ databases">
        <title>The genomes of Aspergillus section Nigri reveals drivers in fungal speciation.</title>
        <authorList>
            <consortium name="DOE Joint Genome Institute"/>
            <person name="Vesth T.C."/>
            <person name="Nybo J."/>
            <person name="Theobald S."/>
            <person name="Brandl J."/>
            <person name="Frisvad J.C."/>
            <person name="Nielsen K.F."/>
            <person name="Lyhne E.K."/>
            <person name="Kogle M.E."/>
            <person name="Kuo A."/>
            <person name="Riley R."/>
            <person name="Clum A."/>
            <person name="Nolan M."/>
            <person name="Lipzen A."/>
            <person name="Salamov A."/>
            <person name="Henrissat B."/>
            <person name="Wiebenga A."/>
            <person name="De vries R.P."/>
            <person name="Grigoriev I.V."/>
            <person name="Mortensen U.H."/>
            <person name="Andersen M.R."/>
            <person name="Baker S.E."/>
        </authorList>
    </citation>
    <scope>NUCLEOTIDE SEQUENCE [LARGE SCALE GENOMIC DNA]</scope>
    <source>
        <strain evidence="5 6">CBS 707.79</strain>
    </source>
</reference>
<keyword evidence="6" id="KW-1185">Reference proteome</keyword>
<keyword evidence="2" id="KW-0479">Metal-binding</keyword>
<dbReference type="InterPro" id="IPR006913">
    <property type="entry name" value="CENP-V/GFA"/>
</dbReference>
<dbReference type="Gene3D" id="2.170.150.70">
    <property type="match status" value="2"/>
</dbReference>
<proteinExistence type="inferred from homology"/>
<dbReference type="Proteomes" id="UP000247810">
    <property type="component" value="Unassembled WGS sequence"/>
</dbReference>
<dbReference type="GO" id="GO:0016846">
    <property type="term" value="F:carbon-sulfur lyase activity"/>
    <property type="evidence" value="ECO:0007669"/>
    <property type="project" value="InterPro"/>
</dbReference>
<dbReference type="InterPro" id="IPR011057">
    <property type="entry name" value="Mss4-like_sf"/>
</dbReference>
<dbReference type="InterPro" id="IPR052355">
    <property type="entry name" value="CENP-V-like"/>
</dbReference>
<dbReference type="AlphaFoldDB" id="A0A319CSZ4"/>
<accession>A0A319CSZ4</accession>
<evidence type="ECO:0000313" key="5">
    <source>
        <dbReference type="EMBL" id="PYH87629.1"/>
    </source>
</evidence>
<comment type="similarity">
    <text evidence="1">Belongs to the Gfa family.</text>
</comment>
<feature type="domain" description="CENP-V/GFA" evidence="4">
    <location>
        <begin position="6"/>
        <end position="120"/>
    </location>
</feature>
<dbReference type="GO" id="GO:0046872">
    <property type="term" value="F:metal ion binding"/>
    <property type="evidence" value="ECO:0007669"/>
    <property type="project" value="UniProtKB-KW"/>
</dbReference>
<evidence type="ECO:0000256" key="2">
    <source>
        <dbReference type="ARBA" id="ARBA00022723"/>
    </source>
</evidence>
<gene>
    <name evidence="5" type="ORF">BO71DRAFT_393121</name>
</gene>
<sequence>MTTTEYKGSCHCGAFRFTLSLPAPLTTAHSCNCAVCAKKGSLWVFPRDNELVVMRGEGGLVGYKAGDDDNEAEHFFCGVCGTGVLVRGHGVPGVEGVGAGVGARALLGVNPFSLTVESFGDKSSAPPRVFPGPLPEIEGKDLQIYSGGCHCGAVSLAVKTKVLAEVEVKEDNCSICQRNANTCIYPTQSHVSLLGEASLTEYRFGRKFMGHRFCKVCSVQVCMKAYGPPQAVVEKLPPATQEMVRKNLEIFPVRVAVLDGVDWDSLVVKRSDEGTGGYGVE</sequence>
<evidence type="ECO:0000256" key="1">
    <source>
        <dbReference type="ARBA" id="ARBA00005495"/>
    </source>
</evidence>
<dbReference type="Pfam" id="PF04828">
    <property type="entry name" value="GFA"/>
    <property type="match status" value="2"/>
</dbReference>
<organism evidence="5 6">
    <name type="scientific">Aspergillus ellipticus CBS 707.79</name>
    <dbReference type="NCBI Taxonomy" id="1448320"/>
    <lineage>
        <taxon>Eukaryota</taxon>
        <taxon>Fungi</taxon>
        <taxon>Dikarya</taxon>
        <taxon>Ascomycota</taxon>
        <taxon>Pezizomycotina</taxon>
        <taxon>Eurotiomycetes</taxon>
        <taxon>Eurotiomycetidae</taxon>
        <taxon>Eurotiales</taxon>
        <taxon>Aspergillaceae</taxon>
        <taxon>Aspergillus</taxon>
        <taxon>Aspergillus subgen. Circumdati</taxon>
    </lineage>
</organism>
<dbReference type="STRING" id="1448320.A0A319CSZ4"/>
<feature type="domain" description="CENP-V/GFA" evidence="4">
    <location>
        <begin position="145"/>
        <end position="264"/>
    </location>
</feature>
<dbReference type="EMBL" id="KZ826200">
    <property type="protein sequence ID" value="PYH87629.1"/>
    <property type="molecule type" value="Genomic_DNA"/>
</dbReference>
<evidence type="ECO:0000259" key="4">
    <source>
        <dbReference type="PROSITE" id="PS51891"/>
    </source>
</evidence>
<dbReference type="PROSITE" id="PS51891">
    <property type="entry name" value="CENP_V_GFA"/>
    <property type="match status" value="2"/>
</dbReference>
<protein>
    <recommendedName>
        <fullName evidence="4">CENP-V/GFA domain-containing protein</fullName>
    </recommendedName>
</protein>
<keyword evidence="3" id="KW-0862">Zinc</keyword>
<dbReference type="OrthoDB" id="2993351at2759"/>
<evidence type="ECO:0000313" key="6">
    <source>
        <dbReference type="Proteomes" id="UP000247810"/>
    </source>
</evidence>
<evidence type="ECO:0000256" key="3">
    <source>
        <dbReference type="ARBA" id="ARBA00022833"/>
    </source>
</evidence>